<evidence type="ECO:0000256" key="2">
    <source>
        <dbReference type="ARBA" id="ARBA00022475"/>
    </source>
</evidence>
<feature type="transmembrane region" description="Helical" evidence="7">
    <location>
        <begin position="168"/>
        <end position="187"/>
    </location>
</feature>
<evidence type="ECO:0000256" key="6">
    <source>
        <dbReference type="ARBA" id="ARBA00023136"/>
    </source>
</evidence>
<feature type="transmembrane region" description="Helical" evidence="7">
    <location>
        <begin position="143"/>
        <end position="161"/>
    </location>
</feature>
<proteinExistence type="predicted"/>
<comment type="subcellular location">
    <subcellularLocation>
        <location evidence="1">Cell membrane</location>
        <topology evidence="1">Multi-pass membrane protein</topology>
    </subcellularLocation>
</comment>
<name>A0ABX0GU90_9ACTN</name>
<feature type="transmembrane region" description="Helical" evidence="7">
    <location>
        <begin position="342"/>
        <end position="358"/>
    </location>
</feature>
<keyword evidence="2" id="KW-1003">Cell membrane</keyword>
<evidence type="ECO:0000256" key="3">
    <source>
        <dbReference type="ARBA" id="ARBA00022679"/>
    </source>
</evidence>
<dbReference type="PANTHER" id="PTHR22926:SF3">
    <property type="entry name" value="UNDECAPRENYL-PHOSPHATE ALPHA-N-ACETYLGLUCOSAMINYL 1-PHOSPHATE TRANSFERASE"/>
    <property type="match status" value="1"/>
</dbReference>
<dbReference type="CDD" id="cd06853">
    <property type="entry name" value="GT_WecA_like"/>
    <property type="match status" value="1"/>
</dbReference>
<comment type="caution">
    <text evidence="8">The sequence shown here is derived from an EMBL/GenBank/DDBJ whole genome shotgun (WGS) entry which is preliminary data.</text>
</comment>
<feature type="transmembrane region" description="Helical" evidence="7">
    <location>
        <begin position="260"/>
        <end position="283"/>
    </location>
</feature>
<dbReference type="PANTHER" id="PTHR22926">
    <property type="entry name" value="PHOSPHO-N-ACETYLMURAMOYL-PENTAPEPTIDE-TRANSFERASE"/>
    <property type="match status" value="1"/>
</dbReference>
<keyword evidence="9" id="KW-1185">Reference proteome</keyword>
<evidence type="ECO:0000256" key="5">
    <source>
        <dbReference type="ARBA" id="ARBA00022989"/>
    </source>
</evidence>
<dbReference type="Pfam" id="PF00953">
    <property type="entry name" value="Glycos_transf_4"/>
    <property type="match status" value="1"/>
</dbReference>
<feature type="transmembrane region" description="Helical" evidence="7">
    <location>
        <begin position="199"/>
        <end position="217"/>
    </location>
</feature>
<protein>
    <submittedName>
        <fullName evidence="8">Undecaprenyl/decaprenyl-phosphate alpha-N-acetylglucosaminyl 1-phosphate transferase</fullName>
    </submittedName>
</protein>
<dbReference type="GO" id="GO:0016740">
    <property type="term" value="F:transferase activity"/>
    <property type="evidence" value="ECO:0007669"/>
    <property type="project" value="UniProtKB-KW"/>
</dbReference>
<keyword evidence="4 7" id="KW-0812">Transmembrane</keyword>
<feature type="transmembrane region" description="Helical" evidence="7">
    <location>
        <begin position="48"/>
        <end position="69"/>
    </location>
</feature>
<evidence type="ECO:0000313" key="9">
    <source>
        <dbReference type="Proteomes" id="UP000800981"/>
    </source>
</evidence>
<dbReference type="InterPro" id="IPR000715">
    <property type="entry name" value="Glycosyl_transferase_4"/>
</dbReference>
<evidence type="ECO:0000313" key="8">
    <source>
        <dbReference type="EMBL" id="NHC13389.1"/>
    </source>
</evidence>
<keyword evidence="5 7" id="KW-1133">Transmembrane helix</keyword>
<keyword evidence="3 8" id="KW-0808">Transferase</keyword>
<dbReference type="RefSeq" id="WP_166279711.1">
    <property type="nucleotide sequence ID" value="NZ_JAANNP010000002.1"/>
</dbReference>
<dbReference type="EMBL" id="JAANNP010000002">
    <property type="protein sequence ID" value="NHC13389.1"/>
    <property type="molecule type" value="Genomic_DNA"/>
</dbReference>
<evidence type="ECO:0000256" key="1">
    <source>
        <dbReference type="ARBA" id="ARBA00004651"/>
    </source>
</evidence>
<evidence type="ECO:0000256" key="7">
    <source>
        <dbReference type="SAM" id="Phobius"/>
    </source>
</evidence>
<keyword evidence="6 7" id="KW-0472">Membrane</keyword>
<evidence type="ECO:0000256" key="4">
    <source>
        <dbReference type="ARBA" id="ARBA00022692"/>
    </source>
</evidence>
<sequence length="368" mass="38897">MRAYLLTVLVAAAVTYLLVPPVRRLAVWGRVMTPVRDRDVHATPIPRMGGAAMLAGFAAALLVAQRLPLTGEVFTSSSDPQALLSAAALICLLGAVDDRWSLDPLTKLAGQCLAAGVMVLQGVELEWLPLPTGTTYVLRPDEAAIYTVLVVLVMVNAVNFVDGLDGLAAGIVLIAAGAFFVFSYLLWVEEGVQRAGTSTLTTAALVGICAGFLPHNFHPARVFMGDTGSMLLGLLLAASVVSLTGQVEPGVVSASRLGPAVLPLVLPVVVILVPLLDLSLAVVRRTRAGRNPWAPDKQHLHHRLLEIGHSHRRAVTIMYAWSALVAFGVVVLSLVGGPWPKVSVGVVLALALAATLGLDRRRWVRRGG</sequence>
<organism evidence="8 9">
    <name type="scientific">Motilibacter deserti</name>
    <dbReference type="NCBI Taxonomy" id="2714956"/>
    <lineage>
        <taxon>Bacteria</taxon>
        <taxon>Bacillati</taxon>
        <taxon>Actinomycetota</taxon>
        <taxon>Actinomycetes</taxon>
        <taxon>Motilibacterales</taxon>
        <taxon>Motilibacteraceae</taxon>
        <taxon>Motilibacter</taxon>
    </lineage>
</organism>
<dbReference type="Proteomes" id="UP000800981">
    <property type="component" value="Unassembled WGS sequence"/>
</dbReference>
<accession>A0ABX0GU90</accession>
<reference evidence="8 9" key="1">
    <citation type="submission" date="2020-03" db="EMBL/GenBank/DDBJ databases">
        <title>Two novel Motilibacter sp.</title>
        <authorList>
            <person name="Liu S."/>
        </authorList>
    </citation>
    <scope>NUCLEOTIDE SEQUENCE [LARGE SCALE GENOMIC DNA]</scope>
    <source>
        <strain evidence="8 9">E257</strain>
    </source>
</reference>
<gene>
    <name evidence="8" type="ORF">G9H71_06295</name>
</gene>
<feature type="transmembrane region" description="Helical" evidence="7">
    <location>
        <begin position="317"/>
        <end position="336"/>
    </location>
</feature>